<dbReference type="Pfam" id="PF10737">
    <property type="entry name" value="GerPC"/>
    <property type="match status" value="1"/>
</dbReference>
<dbReference type="InterPro" id="IPR019673">
    <property type="entry name" value="Spore_germination_GerPC"/>
</dbReference>
<dbReference type="EMBL" id="CAJVAS010000002">
    <property type="protein sequence ID" value="CAG7604966.1"/>
    <property type="molecule type" value="Genomic_DNA"/>
</dbReference>
<organism evidence="2 3">
    <name type="scientific">Paenibacillus solanacearum</name>
    <dbReference type="NCBI Taxonomy" id="2048548"/>
    <lineage>
        <taxon>Bacteria</taxon>
        <taxon>Bacillati</taxon>
        <taxon>Bacillota</taxon>
        <taxon>Bacilli</taxon>
        <taxon>Bacillales</taxon>
        <taxon>Paenibacillaceae</taxon>
        <taxon>Paenibacillus</taxon>
    </lineage>
</organism>
<sequence>MPAFYPQSYFQKLNDYLAWQTERIRLLESRLNQLAQEVEVLKSQRAVHIDRIEYNFDQLKVDKLEGTLNVGLSPAGLGDKSLDDVSVGEQVIRTNTAKSEAFARIRSTVDQYLDTQAPEELQQFENYFQIQLGDSFRKLMIEDLRRQTGERIKHYIQHLVDPNQLELTPEQEQEITARVEADIRAGMEAYISKKQANGDELNGLARNQ</sequence>
<dbReference type="RefSeq" id="WP_218090574.1">
    <property type="nucleotide sequence ID" value="NZ_CAJVAS010000002.1"/>
</dbReference>
<comment type="caution">
    <text evidence="2">The sequence shown here is derived from an EMBL/GenBank/DDBJ whole genome shotgun (WGS) entry which is preliminary data.</text>
</comment>
<evidence type="ECO:0000256" key="1">
    <source>
        <dbReference type="SAM" id="Coils"/>
    </source>
</evidence>
<dbReference type="Proteomes" id="UP000693672">
    <property type="component" value="Unassembled WGS sequence"/>
</dbReference>
<evidence type="ECO:0000313" key="2">
    <source>
        <dbReference type="EMBL" id="CAG7604966.1"/>
    </source>
</evidence>
<proteinExistence type="predicted"/>
<protein>
    <submittedName>
        <fullName evidence="2">Spore germination protein GerPC</fullName>
    </submittedName>
</protein>
<dbReference type="AlphaFoldDB" id="A0A916JUQ5"/>
<evidence type="ECO:0000313" key="3">
    <source>
        <dbReference type="Proteomes" id="UP000693672"/>
    </source>
</evidence>
<accession>A0A916JUQ5</accession>
<keyword evidence="1" id="KW-0175">Coiled coil</keyword>
<reference evidence="2" key="1">
    <citation type="submission" date="2021-06" db="EMBL/GenBank/DDBJ databases">
        <authorList>
            <person name="Criscuolo A."/>
        </authorList>
    </citation>
    <scope>NUCLEOTIDE SEQUENCE</scope>
    <source>
        <strain evidence="2">CIP111600</strain>
    </source>
</reference>
<gene>
    <name evidence="2" type="primary">gerPC</name>
    <name evidence="2" type="ORF">PAESOLCIP111_00756</name>
</gene>
<name>A0A916JUQ5_9BACL</name>
<keyword evidence="3" id="KW-1185">Reference proteome</keyword>
<feature type="coiled-coil region" evidence="1">
    <location>
        <begin position="17"/>
        <end position="44"/>
    </location>
</feature>